<dbReference type="GO" id="GO:0016831">
    <property type="term" value="F:carboxy-lyase activity"/>
    <property type="evidence" value="ECO:0007669"/>
    <property type="project" value="InterPro"/>
</dbReference>
<dbReference type="EMBL" id="JACJHR010000092">
    <property type="protein sequence ID" value="MBB2505138.1"/>
    <property type="molecule type" value="Genomic_DNA"/>
</dbReference>
<evidence type="ECO:0000313" key="3">
    <source>
        <dbReference type="EMBL" id="MBB2505138.1"/>
    </source>
</evidence>
<dbReference type="GO" id="GO:0019748">
    <property type="term" value="P:secondary metabolic process"/>
    <property type="evidence" value="ECO:0007669"/>
    <property type="project" value="TreeGrafter"/>
</dbReference>
<dbReference type="GO" id="GO:0005737">
    <property type="term" value="C:cytoplasm"/>
    <property type="evidence" value="ECO:0007669"/>
    <property type="project" value="TreeGrafter"/>
</dbReference>
<dbReference type="InterPro" id="IPR032465">
    <property type="entry name" value="ACMSD"/>
</dbReference>
<proteinExistence type="predicted"/>
<evidence type="ECO:0000313" key="4">
    <source>
        <dbReference type="Proteomes" id="UP000550260"/>
    </source>
</evidence>
<protein>
    <submittedName>
        <fullName evidence="3">Amidohydrolase family protein</fullName>
    </submittedName>
</protein>
<evidence type="ECO:0000259" key="2">
    <source>
        <dbReference type="Pfam" id="PF04909"/>
    </source>
</evidence>
<dbReference type="RefSeq" id="WP_183126696.1">
    <property type="nucleotide sequence ID" value="NZ_JACJHR010000092.1"/>
</dbReference>
<gene>
    <name evidence="3" type="ORF">H5411_39175</name>
</gene>
<accession>A0A8E1W7Q7</accession>
<dbReference type="InterPro" id="IPR032466">
    <property type="entry name" value="Metal_Hydrolase"/>
</dbReference>
<dbReference type="Gene3D" id="3.20.20.140">
    <property type="entry name" value="Metal-dependent hydrolases"/>
    <property type="match status" value="1"/>
</dbReference>
<dbReference type="PANTHER" id="PTHR21240">
    <property type="entry name" value="2-AMINO-3-CARBOXYLMUCONATE-6-SEMIALDEHYDE DECARBOXYLASE"/>
    <property type="match status" value="1"/>
</dbReference>
<keyword evidence="1" id="KW-0456">Lyase</keyword>
<dbReference type="SUPFAM" id="SSF51556">
    <property type="entry name" value="Metallo-dependent hydrolases"/>
    <property type="match status" value="1"/>
</dbReference>
<sequence length="379" mass="42762">MYDGPVIDLDVHHTWNSDSEIIDRLPKRWRDYVLGPGDGRRLPIGPAARGIQHPGGINKRLETFPSNGGRPGSDYETLRKQLLEDYRIDRCVLGFDNALSPAVGDPYYAKALVSAVNDWNLETWLSIDDDRLYGCVLVPTQLPEEAAEEIRRVGRNPKVVAALLTFNGLNRPYGHPLYLPIFEAAQELDLPVVMHATGAEWSGGVLSMVAGGQGATRLEQHSLLIEGGIHHVLSLILNGVFERFPNLKFVAVEAGTAWLPWLAWKLDAHYEVLRRESSWVRKRPSEYLREHIKVTTQPLEMSPKPEQLWQLYDAYGGMENQLCFATDYPHWDADNPAYIGRRIPEAWHRKVFHDNALATYRWDRTTRVPVGAAAEGATS</sequence>
<evidence type="ECO:0000256" key="1">
    <source>
        <dbReference type="ARBA" id="ARBA00023239"/>
    </source>
</evidence>
<organism evidence="3 4">
    <name type="scientific">Amycolatopsis echigonensis</name>
    <dbReference type="NCBI Taxonomy" id="2576905"/>
    <lineage>
        <taxon>Bacteria</taxon>
        <taxon>Bacillati</taxon>
        <taxon>Actinomycetota</taxon>
        <taxon>Actinomycetes</taxon>
        <taxon>Pseudonocardiales</taxon>
        <taxon>Pseudonocardiaceae</taxon>
        <taxon>Amycolatopsis</taxon>
    </lineage>
</organism>
<reference evidence="3 4" key="1">
    <citation type="submission" date="2020-08" db="EMBL/GenBank/DDBJ databases">
        <title>Amycolatopsis echigonensis JCM 21831.</title>
        <authorList>
            <person name="Tedsree N."/>
            <person name="Kuncharoen N."/>
            <person name="Likhitwitayawuid K."/>
            <person name="Tanasupawat S."/>
        </authorList>
    </citation>
    <scope>NUCLEOTIDE SEQUENCE [LARGE SCALE GENOMIC DNA]</scope>
    <source>
        <strain evidence="3 4">JCM 21831</strain>
    </source>
</reference>
<dbReference type="AlphaFoldDB" id="A0A8E1W7Q7"/>
<dbReference type="Proteomes" id="UP000550260">
    <property type="component" value="Unassembled WGS sequence"/>
</dbReference>
<dbReference type="PANTHER" id="PTHR21240:SF28">
    <property type="entry name" value="ISO-OROTATE DECARBOXYLASE (EUROFUNG)"/>
    <property type="match status" value="1"/>
</dbReference>
<feature type="domain" description="Amidohydrolase-related" evidence="2">
    <location>
        <begin position="66"/>
        <end position="361"/>
    </location>
</feature>
<dbReference type="GO" id="GO:0016787">
    <property type="term" value="F:hydrolase activity"/>
    <property type="evidence" value="ECO:0007669"/>
    <property type="project" value="InterPro"/>
</dbReference>
<dbReference type="InterPro" id="IPR006680">
    <property type="entry name" value="Amidohydro-rel"/>
</dbReference>
<dbReference type="Pfam" id="PF04909">
    <property type="entry name" value="Amidohydro_2"/>
    <property type="match status" value="1"/>
</dbReference>
<comment type="caution">
    <text evidence="3">The sequence shown here is derived from an EMBL/GenBank/DDBJ whole genome shotgun (WGS) entry which is preliminary data.</text>
</comment>
<name>A0A8E1W7Q7_9PSEU</name>